<reference evidence="1" key="1">
    <citation type="submission" date="2024-01" db="EMBL/GenBank/DDBJ databases">
        <authorList>
            <person name="Webb A."/>
        </authorList>
    </citation>
    <scope>NUCLEOTIDE SEQUENCE</scope>
    <source>
        <strain evidence="1">Pm1</strain>
    </source>
</reference>
<comment type="caution">
    <text evidence="1">The sequence shown here is derived from an EMBL/GenBank/DDBJ whole genome shotgun (WGS) entry which is preliminary data.</text>
</comment>
<proteinExistence type="predicted"/>
<name>A0AAV1UBJ4_9STRA</name>
<evidence type="ECO:0000313" key="1">
    <source>
        <dbReference type="EMBL" id="CAK7930449.1"/>
    </source>
</evidence>
<organism evidence="1 2">
    <name type="scientific">Peronospora matthiolae</name>
    <dbReference type="NCBI Taxonomy" id="2874970"/>
    <lineage>
        <taxon>Eukaryota</taxon>
        <taxon>Sar</taxon>
        <taxon>Stramenopiles</taxon>
        <taxon>Oomycota</taxon>
        <taxon>Peronosporomycetes</taxon>
        <taxon>Peronosporales</taxon>
        <taxon>Peronosporaceae</taxon>
        <taxon>Peronospora</taxon>
    </lineage>
</organism>
<dbReference type="EMBL" id="CAKLBY020000167">
    <property type="protein sequence ID" value="CAK7930449.1"/>
    <property type="molecule type" value="Genomic_DNA"/>
</dbReference>
<sequence>MSLFTESAETVIREVVEETNSVNLKILEALTAMQDRMACLELSQLKREEDERMK</sequence>
<protein>
    <submittedName>
        <fullName evidence="1">Uncharacterized protein</fullName>
    </submittedName>
</protein>
<dbReference type="AlphaFoldDB" id="A0AAV1UBJ4"/>
<dbReference type="Proteomes" id="UP001162060">
    <property type="component" value="Unassembled WGS sequence"/>
</dbReference>
<evidence type="ECO:0000313" key="2">
    <source>
        <dbReference type="Proteomes" id="UP001162060"/>
    </source>
</evidence>
<gene>
    <name evidence="1" type="ORF">PM001_LOCUS15599</name>
</gene>
<accession>A0AAV1UBJ4</accession>